<protein>
    <recommendedName>
        <fullName evidence="6">BED-type domain-containing protein</fullName>
    </recommendedName>
</protein>
<feature type="region of interest" description="Disordered" evidence="5">
    <location>
        <begin position="38"/>
        <end position="57"/>
    </location>
</feature>
<keyword evidence="8" id="KW-1185">Reference proteome</keyword>
<dbReference type="Pfam" id="PF02892">
    <property type="entry name" value="zf-BED"/>
    <property type="match status" value="1"/>
</dbReference>
<dbReference type="PANTHER" id="PTHR34396">
    <property type="entry name" value="OS03G0264950 PROTEIN-RELATED"/>
    <property type="match status" value="1"/>
</dbReference>
<dbReference type="GO" id="GO:0006357">
    <property type="term" value="P:regulation of transcription by RNA polymerase II"/>
    <property type="evidence" value="ECO:0007669"/>
    <property type="project" value="TreeGrafter"/>
</dbReference>
<dbReference type="InterPro" id="IPR036236">
    <property type="entry name" value="Znf_C2H2_sf"/>
</dbReference>
<evidence type="ECO:0000256" key="1">
    <source>
        <dbReference type="ARBA" id="ARBA00022723"/>
    </source>
</evidence>
<organism evidence="7 8">
    <name type="scientific">Canavalia gladiata</name>
    <name type="common">Sword bean</name>
    <name type="synonym">Dolichos gladiatus</name>
    <dbReference type="NCBI Taxonomy" id="3824"/>
    <lineage>
        <taxon>Eukaryota</taxon>
        <taxon>Viridiplantae</taxon>
        <taxon>Streptophyta</taxon>
        <taxon>Embryophyta</taxon>
        <taxon>Tracheophyta</taxon>
        <taxon>Spermatophyta</taxon>
        <taxon>Magnoliopsida</taxon>
        <taxon>eudicotyledons</taxon>
        <taxon>Gunneridae</taxon>
        <taxon>Pentapetalae</taxon>
        <taxon>rosids</taxon>
        <taxon>fabids</taxon>
        <taxon>Fabales</taxon>
        <taxon>Fabaceae</taxon>
        <taxon>Papilionoideae</taxon>
        <taxon>50 kb inversion clade</taxon>
        <taxon>NPAAA clade</taxon>
        <taxon>indigoferoid/millettioid clade</taxon>
        <taxon>Phaseoleae</taxon>
        <taxon>Canavalia</taxon>
    </lineage>
</organism>
<sequence length="583" mass="65386">MEQSGHNPTPSIVDIQDPAPTPAFVPVPEIVGANLTHLLPQASRKRKPNASGTRTTSTAWNHFTRLPVIEGKKAQAACNYCKKTYYCNTKTHGTSNMLAHLKVCSKYTYAISSDPSQTILTFGRSGTVEGANLKFLESQFSTYWTHNIFEIITHEDDHVAMEYALGYIFYLSSYWFDPKIAVTVAEEINLPFVSTELIGGLGYARCLDMIQVVADLAYILGANMVIGSGWQVMVAYINLVCYYIVRAPYWNFPWFQATVKWLCSGGFVTEFCALTRRTFAGTWGKSNGFGSPFTLVLLISPSFFSDSLPSPGNSRPNPLLLFYSCSCTRLNFVPISSCEFAFVYSQQGGSSDSSFHSESAVQVEDHNVPLTFEQRLQVTHRTSTFTRELLYQWNLTPQNFHNIYRRLLEAIIICLRFQESSSCKHAKNLETLPGVCEGQCPHLKDGLGVPLAYGELEKMLDCICLGVRIGSVRSQPSESAVQVEDHNVPLTFEQRLQVTHRTSTFTRELLSQWNFTPQNFHNIYRRLLEAIIICLRFQESSSCKHAKNLETLPGVCEGQFAMSVPAALHKARENVPKIKGEVD</sequence>
<dbReference type="SMART" id="SM00614">
    <property type="entry name" value="ZnF_BED"/>
    <property type="match status" value="1"/>
</dbReference>
<name>A0AAN9QEX7_CANGL</name>
<evidence type="ECO:0000259" key="6">
    <source>
        <dbReference type="PROSITE" id="PS50808"/>
    </source>
</evidence>
<dbReference type="InterPro" id="IPR003656">
    <property type="entry name" value="Znf_BED"/>
</dbReference>
<evidence type="ECO:0000256" key="3">
    <source>
        <dbReference type="ARBA" id="ARBA00022833"/>
    </source>
</evidence>
<gene>
    <name evidence="7" type="ORF">VNO77_22926</name>
</gene>
<accession>A0AAN9QEX7</accession>
<feature type="domain" description="BED-type" evidence="6">
    <location>
        <begin position="54"/>
        <end position="111"/>
    </location>
</feature>
<dbReference type="Proteomes" id="UP001367508">
    <property type="component" value="Unassembled WGS sequence"/>
</dbReference>
<keyword evidence="3" id="KW-0862">Zinc</keyword>
<dbReference type="SUPFAM" id="SSF57667">
    <property type="entry name" value="beta-beta-alpha zinc fingers"/>
    <property type="match status" value="1"/>
</dbReference>
<dbReference type="InterPro" id="IPR053031">
    <property type="entry name" value="Cuticle_assoc_protein"/>
</dbReference>
<reference evidence="7 8" key="1">
    <citation type="submission" date="2024-01" db="EMBL/GenBank/DDBJ databases">
        <title>The genomes of 5 underutilized Papilionoideae crops provide insights into root nodulation and disease resistanc.</title>
        <authorList>
            <person name="Jiang F."/>
        </authorList>
    </citation>
    <scope>NUCLEOTIDE SEQUENCE [LARGE SCALE GENOMIC DNA]</scope>
    <source>
        <strain evidence="7">LVBAO_FW01</strain>
        <tissue evidence="7">Leaves</tissue>
    </source>
</reference>
<dbReference type="GO" id="GO:1990837">
    <property type="term" value="F:sequence-specific double-stranded DNA binding"/>
    <property type="evidence" value="ECO:0007669"/>
    <property type="project" value="TreeGrafter"/>
</dbReference>
<evidence type="ECO:0000256" key="4">
    <source>
        <dbReference type="PROSITE-ProRule" id="PRU00027"/>
    </source>
</evidence>
<dbReference type="GO" id="GO:0008270">
    <property type="term" value="F:zinc ion binding"/>
    <property type="evidence" value="ECO:0007669"/>
    <property type="project" value="UniProtKB-KW"/>
</dbReference>
<dbReference type="GO" id="GO:0005634">
    <property type="term" value="C:nucleus"/>
    <property type="evidence" value="ECO:0007669"/>
    <property type="project" value="TreeGrafter"/>
</dbReference>
<dbReference type="AlphaFoldDB" id="A0AAN9QEX7"/>
<proteinExistence type="predicted"/>
<evidence type="ECO:0000256" key="2">
    <source>
        <dbReference type="ARBA" id="ARBA00022771"/>
    </source>
</evidence>
<evidence type="ECO:0000256" key="5">
    <source>
        <dbReference type="SAM" id="MobiDB-lite"/>
    </source>
</evidence>
<dbReference type="PANTHER" id="PTHR34396:SF27">
    <property type="entry name" value="OS08G0208700 PROTEIN"/>
    <property type="match status" value="1"/>
</dbReference>
<dbReference type="PROSITE" id="PS50808">
    <property type="entry name" value="ZF_BED"/>
    <property type="match status" value="1"/>
</dbReference>
<evidence type="ECO:0000313" key="8">
    <source>
        <dbReference type="Proteomes" id="UP001367508"/>
    </source>
</evidence>
<evidence type="ECO:0000313" key="7">
    <source>
        <dbReference type="EMBL" id="KAK7328803.1"/>
    </source>
</evidence>
<keyword evidence="1" id="KW-0479">Metal-binding</keyword>
<comment type="caution">
    <text evidence="7">The sequence shown here is derived from an EMBL/GenBank/DDBJ whole genome shotgun (WGS) entry which is preliminary data.</text>
</comment>
<dbReference type="EMBL" id="JAYMYQ010000005">
    <property type="protein sequence ID" value="KAK7328803.1"/>
    <property type="molecule type" value="Genomic_DNA"/>
</dbReference>
<keyword evidence="2 4" id="KW-0863">Zinc-finger</keyword>